<reference evidence="3" key="1">
    <citation type="submission" date="2024-05" db="EMBL/GenBank/DDBJ databases">
        <authorList>
            <person name="Jung D.-H."/>
        </authorList>
    </citation>
    <scope>NUCLEOTIDE SEQUENCE</scope>
    <source>
        <strain evidence="3">JA-25</strain>
    </source>
</reference>
<accession>A0ABX0QF33</accession>
<dbReference type="PROSITE" id="PS51257">
    <property type="entry name" value="PROKAR_LIPOPROTEIN"/>
    <property type="match status" value="1"/>
</dbReference>
<dbReference type="EMBL" id="WAEL01000001">
    <property type="protein sequence ID" value="NID09478.1"/>
    <property type="molecule type" value="Genomic_DNA"/>
</dbReference>
<evidence type="ECO:0000256" key="1">
    <source>
        <dbReference type="SAM" id="SignalP"/>
    </source>
</evidence>
<feature type="domain" description="Lipocalin-like" evidence="2">
    <location>
        <begin position="26"/>
        <end position="97"/>
    </location>
</feature>
<evidence type="ECO:0000313" key="4">
    <source>
        <dbReference type="Proteomes" id="UP000606008"/>
    </source>
</evidence>
<evidence type="ECO:0000259" key="2">
    <source>
        <dbReference type="Pfam" id="PF13648"/>
    </source>
</evidence>
<dbReference type="RefSeq" id="WP_166691087.1">
    <property type="nucleotide sequence ID" value="NZ_WAEL01000001.1"/>
</dbReference>
<comment type="caution">
    <text evidence="3">The sequence shown here is derived from an EMBL/GenBank/DDBJ whole genome shotgun (WGS) entry which is preliminary data.</text>
</comment>
<feature type="signal peptide" evidence="1">
    <location>
        <begin position="1"/>
        <end position="18"/>
    </location>
</feature>
<feature type="chain" id="PRO_5045617810" evidence="1">
    <location>
        <begin position="19"/>
        <end position="132"/>
    </location>
</feature>
<gene>
    <name evidence="3" type="ORF">F7231_04790</name>
</gene>
<name>A0ABX0QF33_9BACT</name>
<dbReference type="Pfam" id="PF13648">
    <property type="entry name" value="Lipocalin_4"/>
    <property type="match status" value="1"/>
</dbReference>
<organism evidence="3 4">
    <name type="scientific">Fibrivirga algicola</name>
    <dbReference type="NCBI Taxonomy" id="2950420"/>
    <lineage>
        <taxon>Bacteria</taxon>
        <taxon>Pseudomonadati</taxon>
        <taxon>Bacteroidota</taxon>
        <taxon>Cytophagia</taxon>
        <taxon>Cytophagales</taxon>
        <taxon>Spirosomataceae</taxon>
        <taxon>Fibrivirga</taxon>
    </lineage>
</organism>
<keyword evidence="1" id="KW-0732">Signal</keyword>
<sequence length="132" mass="14256">MKLTLLPLLFLMMACSKQDNVPANTLVGTWRLVSYCNPVSPTNCTPTTVPSGKGVFVTFTSDGTFTETYENSKYEGYGFLGCQGGYSIEKDDVRIITGCMSSTGGKLVRLVSVDASQLVLNPNGTGNYVFTR</sequence>
<proteinExistence type="predicted"/>
<dbReference type="Proteomes" id="UP000606008">
    <property type="component" value="Unassembled WGS sequence"/>
</dbReference>
<keyword evidence="4" id="KW-1185">Reference proteome</keyword>
<dbReference type="InterPro" id="IPR024311">
    <property type="entry name" value="Lipocalin-like"/>
</dbReference>
<protein>
    <submittedName>
        <fullName evidence="3">Lipocalin-like domain-containing protein</fullName>
    </submittedName>
</protein>
<evidence type="ECO:0000313" key="3">
    <source>
        <dbReference type="EMBL" id="NID09478.1"/>
    </source>
</evidence>